<gene>
    <name evidence="4" type="ORF">OCV47_10605</name>
</gene>
<evidence type="ECO:0000256" key="2">
    <source>
        <dbReference type="ARBA" id="ARBA00006479"/>
    </source>
</evidence>
<accession>A0ABT2SMR6</accession>
<dbReference type="Gene3D" id="3.30.420.40">
    <property type="match status" value="2"/>
</dbReference>
<comment type="function">
    <text evidence="1">Transcriptional repressor of xylose-utilizing enzymes.</text>
</comment>
<dbReference type="PANTHER" id="PTHR18964:SF149">
    <property type="entry name" value="BIFUNCTIONAL UDP-N-ACETYLGLUCOSAMINE 2-EPIMERASE_N-ACETYLMANNOSAMINE KINASE"/>
    <property type="match status" value="1"/>
</dbReference>
<dbReference type="SUPFAM" id="SSF53067">
    <property type="entry name" value="Actin-like ATPase domain"/>
    <property type="match status" value="1"/>
</dbReference>
<dbReference type="CDD" id="cd24059">
    <property type="entry name" value="ASKHA_NBD_ROK_TM1224-like"/>
    <property type="match status" value="1"/>
</dbReference>
<keyword evidence="3" id="KW-0859">Xylose metabolism</keyword>
<dbReference type="PANTHER" id="PTHR18964">
    <property type="entry name" value="ROK (REPRESSOR, ORF, KINASE) FAMILY"/>
    <property type="match status" value="1"/>
</dbReference>
<protein>
    <submittedName>
        <fullName evidence="4">ROK family transcriptional regulator</fullName>
    </submittedName>
</protein>
<dbReference type="Proteomes" id="UP001652338">
    <property type="component" value="Unassembled WGS sequence"/>
</dbReference>
<dbReference type="InterPro" id="IPR036388">
    <property type="entry name" value="WH-like_DNA-bd_sf"/>
</dbReference>
<evidence type="ECO:0000256" key="3">
    <source>
        <dbReference type="ARBA" id="ARBA00022629"/>
    </source>
</evidence>
<evidence type="ECO:0000256" key="1">
    <source>
        <dbReference type="ARBA" id="ARBA00002486"/>
    </source>
</evidence>
<organism evidence="4 5">
    <name type="scientific">Muricoprocola aceti</name>
    <dbReference type="NCBI Taxonomy" id="2981772"/>
    <lineage>
        <taxon>Bacteria</taxon>
        <taxon>Bacillati</taxon>
        <taxon>Bacillota</taxon>
        <taxon>Clostridia</taxon>
        <taxon>Lachnospirales</taxon>
        <taxon>Lachnospiraceae</taxon>
        <taxon>Muricoprocola</taxon>
    </lineage>
</organism>
<name>A0ABT2SMR6_9FIRM</name>
<dbReference type="InterPro" id="IPR036390">
    <property type="entry name" value="WH_DNA-bd_sf"/>
</dbReference>
<reference evidence="4 5" key="1">
    <citation type="journal article" date="2021" name="ISME Commun">
        <title>Automated analysis of genomic sequences facilitates high-throughput and comprehensive description of bacteria.</title>
        <authorList>
            <person name="Hitch T.C.A."/>
        </authorList>
    </citation>
    <scope>NUCLEOTIDE SEQUENCE [LARGE SCALE GENOMIC DNA]</scope>
    <source>
        <strain evidence="4 5">Sanger_29</strain>
    </source>
</reference>
<comment type="similarity">
    <text evidence="2">Belongs to the ROK (NagC/XylR) family.</text>
</comment>
<evidence type="ECO:0000313" key="4">
    <source>
        <dbReference type="EMBL" id="MCU6725794.1"/>
    </source>
</evidence>
<proteinExistence type="inferred from homology"/>
<keyword evidence="5" id="KW-1185">Reference proteome</keyword>
<dbReference type="Gene3D" id="1.10.10.10">
    <property type="entry name" value="Winged helix-like DNA-binding domain superfamily/Winged helix DNA-binding domain"/>
    <property type="match status" value="1"/>
</dbReference>
<dbReference type="EMBL" id="JAOQKE010000013">
    <property type="protein sequence ID" value="MCU6725794.1"/>
    <property type="molecule type" value="Genomic_DNA"/>
</dbReference>
<dbReference type="InterPro" id="IPR043129">
    <property type="entry name" value="ATPase_NBD"/>
</dbReference>
<dbReference type="InterPro" id="IPR000600">
    <property type="entry name" value="ROK"/>
</dbReference>
<comment type="caution">
    <text evidence="4">The sequence shown here is derived from an EMBL/GenBank/DDBJ whole genome shotgun (WGS) entry which is preliminary data.</text>
</comment>
<keyword evidence="3" id="KW-0119">Carbohydrate metabolism</keyword>
<sequence>MQNTGYNNTTLKQQNRGLILKLIVTGECESRIELAKRTGLSKMAVTNIISEFMEQNLVEEKECVRIQGKGRNPIKLCLSSKAPKMIGVHIYRGECSVILCDFQLHIIQRRSFPVTEENHGQLLEHLFHRIDEILDRIPRTEICGIGIGALGPVNVGKGRILNPPNFYGMKNIDIVSVLKARYEMPVFFDSQYDGAALAEKFFGNGRDVEDFVFVGLANGIGSGIISQGNIYRDYSGFTSELGHVSIDWNGRGCSCGRKGCMETYVSSPVIARQLCQITGWKKSFREFCQIDMSEYAKETDRVLEDMMEKLACGIVNLTNLFNPQKVIIGHEGYWIPDRYICHLEDYINEKKLLADYHQIRVEKSYFGEDAHIIGCACSLLTEIFAGRIV</sequence>
<dbReference type="Pfam" id="PF00480">
    <property type="entry name" value="ROK"/>
    <property type="match status" value="1"/>
</dbReference>
<dbReference type="RefSeq" id="WP_262655061.1">
    <property type="nucleotide sequence ID" value="NZ_JAOQKE010000013.1"/>
</dbReference>
<evidence type="ECO:0000313" key="5">
    <source>
        <dbReference type="Proteomes" id="UP001652338"/>
    </source>
</evidence>
<dbReference type="SUPFAM" id="SSF46785">
    <property type="entry name" value="Winged helix' DNA-binding domain"/>
    <property type="match status" value="1"/>
</dbReference>